<evidence type="ECO:0000259" key="2">
    <source>
        <dbReference type="PROSITE" id="PS50110"/>
    </source>
</evidence>
<dbReference type="InterPro" id="IPR052893">
    <property type="entry name" value="TCS_response_regulator"/>
</dbReference>
<dbReference type="Pfam" id="PF00072">
    <property type="entry name" value="Response_reg"/>
    <property type="match status" value="1"/>
</dbReference>
<dbReference type="AlphaFoldDB" id="A0A2T0WD37"/>
<dbReference type="OrthoDB" id="7631574at2"/>
<dbReference type="PANTHER" id="PTHR44520">
    <property type="entry name" value="RESPONSE REGULATOR RCP1-RELATED"/>
    <property type="match status" value="1"/>
</dbReference>
<dbReference type="EMBL" id="PVTR01000018">
    <property type="protein sequence ID" value="PRY84623.1"/>
    <property type="molecule type" value="Genomic_DNA"/>
</dbReference>
<comment type="caution">
    <text evidence="3">The sequence shown here is derived from an EMBL/GenBank/DDBJ whole genome shotgun (WGS) entry which is preliminary data.</text>
</comment>
<dbReference type="RefSeq" id="WP_106135448.1">
    <property type="nucleotide sequence ID" value="NZ_PVTR01000018.1"/>
</dbReference>
<proteinExistence type="predicted"/>
<name>A0A2T0WD37_9BACT</name>
<feature type="domain" description="Response regulatory" evidence="2">
    <location>
        <begin position="7"/>
        <end position="129"/>
    </location>
</feature>
<evidence type="ECO:0000313" key="4">
    <source>
        <dbReference type="Proteomes" id="UP000238157"/>
    </source>
</evidence>
<keyword evidence="1" id="KW-0597">Phosphoprotein</keyword>
<dbReference type="GO" id="GO:0000160">
    <property type="term" value="P:phosphorelay signal transduction system"/>
    <property type="evidence" value="ECO:0007669"/>
    <property type="project" value="InterPro"/>
</dbReference>
<keyword evidence="4" id="KW-1185">Reference proteome</keyword>
<evidence type="ECO:0000313" key="3">
    <source>
        <dbReference type="EMBL" id="PRY84623.1"/>
    </source>
</evidence>
<gene>
    <name evidence="3" type="ORF">CLW00_1186</name>
</gene>
<dbReference type="SMART" id="SM00448">
    <property type="entry name" value="REC"/>
    <property type="match status" value="1"/>
</dbReference>
<feature type="modified residue" description="4-aspartylphosphate" evidence="1">
    <location>
        <position position="62"/>
    </location>
</feature>
<accession>A0A2T0WD37</accession>
<dbReference type="PANTHER" id="PTHR44520:SF2">
    <property type="entry name" value="RESPONSE REGULATOR RCP1"/>
    <property type="match status" value="1"/>
</dbReference>
<dbReference type="SUPFAM" id="SSF52172">
    <property type="entry name" value="CheY-like"/>
    <property type="match status" value="1"/>
</dbReference>
<dbReference type="InterPro" id="IPR001789">
    <property type="entry name" value="Sig_transdc_resp-reg_receiver"/>
</dbReference>
<dbReference type="Gene3D" id="3.40.50.2300">
    <property type="match status" value="1"/>
</dbReference>
<protein>
    <submittedName>
        <fullName evidence="3">Response regulator receiver domain-containing protein</fullName>
    </submittedName>
</protein>
<dbReference type="Proteomes" id="UP000238157">
    <property type="component" value="Unassembled WGS sequence"/>
</dbReference>
<reference evidence="3 4" key="1">
    <citation type="submission" date="2018-03" db="EMBL/GenBank/DDBJ databases">
        <title>Genomic Encyclopedia of Archaeal and Bacterial Type Strains, Phase II (KMG-II): from individual species to whole genera.</title>
        <authorList>
            <person name="Goeker M."/>
        </authorList>
    </citation>
    <scope>NUCLEOTIDE SEQUENCE [LARGE SCALE GENOMIC DNA]</scope>
    <source>
        <strain evidence="3 4">DSM 27929</strain>
    </source>
</reference>
<dbReference type="PROSITE" id="PS50110">
    <property type="entry name" value="RESPONSE_REGULATORY"/>
    <property type="match status" value="1"/>
</dbReference>
<evidence type="ECO:0000256" key="1">
    <source>
        <dbReference type="PROSITE-ProRule" id="PRU00169"/>
    </source>
</evidence>
<dbReference type="InterPro" id="IPR011006">
    <property type="entry name" value="CheY-like_superfamily"/>
</dbReference>
<organism evidence="3 4">
    <name type="scientific">Mongoliibacter ruber</name>
    <dbReference type="NCBI Taxonomy" id="1750599"/>
    <lineage>
        <taxon>Bacteria</taxon>
        <taxon>Pseudomonadati</taxon>
        <taxon>Bacteroidota</taxon>
        <taxon>Cytophagia</taxon>
        <taxon>Cytophagales</taxon>
        <taxon>Cyclobacteriaceae</taxon>
        <taxon>Mongoliibacter</taxon>
    </lineage>
</organism>
<sequence>MNDKTLNILLADDDESDRLLFKEAFDELRAQTRVNTVNDGMELLKLLSQTDEENLPHILFLDINMPKKNGLECLLEIRADKKYKDVSIAIYSTSSSEKDMQETFLNGANVYIHKPNSFQKLKKLLEKAIMYTHVYQEPPFNKDNFLLVAE</sequence>